<dbReference type="Gene3D" id="3.40.50.10140">
    <property type="entry name" value="Toll/interleukin-1 receptor homology (TIR) domain"/>
    <property type="match status" value="1"/>
</dbReference>
<dbReference type="SMART" id="SM00369">
    <property type="entry name" value="LRR_TYP"/>
    <property type="match status" value="4"/>
</dbReference>
<dbReference type="InterPro" id="IPR035897">
    <property type="entry name" value="Toll_tir_struct_dom_sf"/>
</dbReference>
<dbReference type="GO" id="GO:0008063">
    <property type="term" value="P:Toll signaling pathway"/>
    <property type="evidence" value="ECO:0007669"/>
    <property type="project" value="EnsemblMetazoa"/>
</dbReference>
<feature type="transmembrane region" description="Helical" evidence="11">
    <location>
        <begin position="593"/>
        <end position="618"/>
    </location>
</feature>
<keyword evidence="5 12" id="KW-0732">Signal</keyword>
<dbReference type="Gene3D" id="3.80.10.10">
    <property type="entry name" value="Ribonuclease Inhibitor"/>
    <property type="match status" value="3"/>
</dbReference>
<keyword evidence="8 11" id="KW-0472">Membrane</keyword>
<evidence type="ECO:0000256" key="11">
    <source>
        <dbReference type="SAM" id="Phobius"/>
    </source>
</evidence>
<evidence type="ECO:0000256" key="10">
    <source>
        <dbReference type="ARBA" id="ARBA00023180"/>
    </source>
</evidence>
<keyword evidence="3" id="KW-0433">Leucine-rich repeat</keyword>
<keyword evidence="9" id="KW-0675">Receptor</keyword>
<evidence type="ECO:0000256" key="5">
    <source>
        <dbReference type="ARBA" id="ARBA00022729"/>
    </source>
</evidence>
<dbReference type="InterPro" id="IPR026906">
    <property type="entry name" value="LRR_5"/>
</dbReference>
<keyword evidence="4 11" id="KW-0812">Transmembrane</keyword>
<keyword evidence="15" id="KW-1185">Reference proteome</keyword>
<evidence type="ECO:0000256" key="3">
    <source>
        <dbReference type="ARBA" id="ARBA00022614"/>
    </source>
</evidence>
<dbReference type="GO" id="GO:0015026">
    <property type="term" value="F:coreceptor activity"/>
    <property type="evidence" value="ECO:0007669"/>
    <property type="project" value="EnsemblMetazoa"/>
</dbReference>
<dbReference type="Pfam" id="PF13855">
    <property type="entry name" value="LRR_8"/>
    <property type="match status" value="1"/>
</dbReference>
<dbReference type="EMBL" id="CH902624">
    <property type="protein sequence ID" value="EDV33178.2"/>
    <property type="molecule type" value="Genomic_DNA"/>
</dbReference>
<evidence type="ECO:0000256" key="1">
    <source>
        <dbReference type="ARBA" id="ARBA00004167"/>
    </source>
</evidence>
<dbReference type="PROSITE" id="PS50104">
    <property type="entry name" value="TIR"/>
    <property type="match status" value="1"/>
</dbReference>
<dbReference type="PANTHER" id="PTHR24365">
    <property type="entry name" value="TOLL-LIKE RECEPTOR"/>
    <property type="match status" value="1"/>
</dbReference>
<dbReference type="PRINTS" id="PR01537">
    <property type="entry name" value="INTRLKN1R1F"/>
</dbReference>
<dbReference type="GO" id="GO:0019901">
    <property type="term" value="F:protein kinase binding"/>
    <property type="evidence" value="ECO:0007669"/>
    <property type="project" value="EnsemblMetazoa"/>
</dbReference>
<dbReference type="InterPro" id="IPR003591">
    <property type="entry name" value="Leu-rich_rpt_typical-subtyp"/>
</dbReference>
<comment type="subcellular location">
    <subcellularLocation>
        <location evidence="1">Membrane</location>
        <topology evidence="1">Single-pass membrane protein</topology>
    </subcellularLocation>
</comment>
<accession>B3MVB3</accession>
<keyword evidence="7 11" id="KW-1133">Transmembrane helix</keyword>
<dbReference type="SMART" id="SM00255">
    <property type="entry name" value="TIR"/>
    <property type="match status" value="1"/>
</dbReference>
<dbReference type="SUPFAM" id="SSF52058">
    <property type="entry name" value="L domain-like"/>
    <property type="match status" value="1"/>
</dbReference>
<dbReference type="InterPro" id="IPR001611">
    <property type="entry name" value="Leu-rich_rpt"/>
</dbReference>
<dbReference type="eggNOG" id="KOG4641">
    <property type="taxonomic scope" value="Eukaryota"/>
</dbReference>
<comment type="similarity">
    <text evidence="2">Belongs to the Toll-like receptor family.</text>
</comment>
<dbReference type="GO" id="GO:0061760">
    <property type="term" value="P:antifungal innate immune response"/>
    <property type="evidence" value="ECO:0007669"/>
    <property type="project" value="EnsemblMetazoa"/>
</dbReference>
<sequence>MFCYSAIVWLVWALSGVMVPAPVIGQIIPLNTFCHGLSDPCTCAAEGNVVRFHCPDEYAMLLEVSESGPSIYMSYYAHGDLHWLPRFNITDVVKLEFDAYTFWPQVFLSNLLLEIGVQNVKTILFRDRTSETVVTRDVYSPDGLFEGSDSPLNITTWHFGSVPGLKKFRFFSDVKELQENIFLCFDSLTDLQLNVDVEMLPGNLLSSVTNTLETLIIETPGMVSFGYPLLRELKQLRNLSLTLTDPLRGRVSQLQPHLFGAMKQLVEVRLAQATSQVTPKMFQGSRRLKLIKINGNDDLNMLPPWIFHDQGELTTLDLSCNAISQIANETFSGLANLTLLDLSKNKLTDISSKIFEPLVSLNILRLNKNSLTALSPQVFENVISLNYIEMVNTQFYGATLNMSYEAVVCTNDESCQYKSADWQCNKRCICWVQRNIASLIVDCRGTDLKELPLLPHTTLVQTVLKVGNNSLSELPVVGEHPGYANVSGLFLSDNKLTNLGSGDQLPDNLTHLDVSRNSISAISEQFVEFLQMENNTMTLALSGNPLACDCDALALLFFVRSNPQRVKDIGDVMCPRQKKPLQQMEAFELCPSYVLLVSCVIGGLVIVACLITVFYLMFQKELKIWLYNNNLCLWWVSEEELDKDKTYDAFISYSHKDEELISKLLPKLESGPHPFRICLHDRDWLVGDCIPEQIVRTVDDSKRVIIVLSQHFIDSVWARMEFRIAYQATLQDKRKRIIIILYKELEHMNGIDSELKAYLKLNTYLKWGDPLFWSKLCYAMPHNRRVLKGQKKHAGPLI</sequence>
<protein>
    <submittedName>
        <fullName evidence="14">Uncharacterized protein, isoform A</fullName>
    </submittedName>
</protein>
<dbReference type="PANTHER" id="PTHR24365:SF541">
    <property type="entry name" value="PROTEIN TOLL-RELATED"/>
    <property type="match status" value="1"/>
</dbReference>
<evidence type="ECO:0000256" key="2">
    <source>
        <dbReference type="ARBA" id="ARBA00009634"/>
    </source>
</evidence>
<evidence type="ECO:0000313" key="15">
    <source>
        <dbReference type="Proteomes" id="UP000007801"/>
    </source>
</evidence>
<dbReference type="HOGENOM" id="CLU_009970_0_0_1"/>
<feature type="chain" id="PRO_5006454970" evidence="12">
    <location>
        <begin position="26"/>
        <end position="798"/>
    </location>
</feature>
<dbReference type="STRING" id="7217.B3MVB3"/>
<keyword evidence="10" id="KW-0325">Glycoprotein</keyword>
<evidence type="ECO:0000313" key="14">
    <source>
        <dbReference type="EMBL" id="EDV33178.2"/>
    </source>
</evidence>
<dbReference type="GeneID" id="6505894"/>
<evidence type="ECO:0000259" key="13">
    <source>
        <dbReference type="PROSITE" id="PS50104"/>
    </source>
</evidence>
<dbReference type="AlphaFoldDB" id="B3MVB3"/>
<name>B3MVB3_DROAN</name>
<reference evidence="14 15" key="1">
    <citation type="journal article" date="2007" name="Nature">
        <title>Evolution of genes and genomes on the Drosophila phylogeny.</title>
        <authorList>
            <consortium name="Drosophila 12 Genomes Consortium"/>
            <person name="Clark A.G."/>
            <person name="Eisen M.B."/>
            <person name="Smith D.R."/>
            <person name="Bergman C.M."/>
            <person name="Oliver B."/>
            <person name="Markow T.A."/>
            <person name="Kaufman T.C."/>
            <person name="Kellis M."/>
            <person name="Gelbart W."/>
            <person name="Iyer V.N."/>
            <person name="Pollard D.A."/>
            <person name="Sackton T.B."/>
            <person name="Larracuente A.M."/>
            <person name="Singh N.D."/>
            <person name="Abad J.P."/>
            <person name="Abt D.N."/>
            <person name="Adryan B."/>
            <person name="Aguade M."/>
            <person name="Akashi H."/>
            <person name="Anderson W.W."/>
            <person name="Aquadro C.F."/>
            <person name="Ardell D.H."/>
            <person name="Arguello R."/>
            <person name="Artieri C.G."/>
            <person name="Barbash D.A."/>
            <person name="Barker D."/>
            <person name="Barsanti P."/>
            <person name="Batterham P."/>
            <person name="Batzoglou S."/>
            <person name="Begun D."/>
            <person name="Bhutkar A."/>
            <person name="Blanco E."/>
            <person name="Bosak S.A."/>
            <person name="Bradley R.K."/>
            <person name="Brand A.D."/>
            <person name="Brent M.R."/>
            <person name="Brooks A.N."/>
            <person name="Brown R.H."/>
            <person name="Butlin R.K."/>
            <person name="Caggese C."/>
            <person name="Calvi B.R."/>
            <person name="Bernardo de Carvalho A."/>
            <person name="Caspi A."/>
            <person name="Castrezana S."/>
            <person name="Celniker S.E."/>
            <person name="Chang J.L."/>
            <person name="Chapple C."/>
            <person name="Chatterji S."/>
            <person name="Chinwalla A."/>
            <person name="Civetta A."/>
            <person name="Clifton S.W."/>
            <person name="Comeron J.M."/>
            <person name="Costello J.C."/>
            <person name="Coyne J.A."/>
            <person name="Daub J."/>
            <person name="David R.G."/>
            <person name="Delcher A.L."/>
            <person name="Delehaunty K."/>
            <person name="Do C.B."/>
            <person name="Ebling H."/>
            <person name="Edwards K."/>
            <person name="Eickbush T."/>
            <person name="Evans J.D."/>
            <person name="Filipski A."/>
            <person name="Findeiss S."/>
            <person name="Freyhult E."/>
            <person name="Fulton L."/>
            <person name="Fulton R."/>
            <person name="Garcia A.C."/>
            <person name="Gardiner A."/>
            <person name="Garfield D.A."/>
            <person name="Garvin B.E."/>
            <person name="Gibson G."/>
            <person name="Gilbert D."/>
            <person name="Gnerre S."/>
            <person name="Godfrey J."/>
            <person name="Good R."/>
            <person name="Gotea V."/>
            <person name="Gravely B."/>
            <person name="Greenberg A.J."/>
            <person name="Griffiths-Jones S."/>
            <person name="Gross S."/>
            <person name="Guigo R."/>
            <person name="Gustafson E.A."/>
            <person name="Haerty W."/>
            <person name="Hahn M.W."/>
            <person name="Halligan D.L."/>
            <person name="Halpern A.L."/>
            <person name="Halter G.M."/>
            <person name="Han M.V."/>
            <person name="Heger A."/>
            <person name="Hillier L."/>
            <person name="Hinrichs A.S."/>
            <person name="Holmes I."/>
            <person name="Hoskins R.A."/>
            <person name="Hubisz M.J."/>
            <person name="Hultmark D."/>
            <person name="Huntley M.A."/>
            <person name="Jaffe D.B."/>
            <person name="Jagadeeshan S."/>
            <person name="Jeck W.R."/>
            <person name="Johnson J."/>
            <person name="Jones C.D."/>
            <person name="Jordan W.C."/>
            <person name="Karpen G.H."/>
            <person name="Kataoka E."/>
            <person name="Keightley P.D."/>
            <person name="Kheradpour P."/>
            <person name="Kirkness E.F."/>
            <person name="Koerich L.B."/>
            <person name="Kristiansen K."/>
            <person name="Kudrna D."/>
            <person name="Kulathinal R.J."/>
            <person name="Kumar S."/>
            <person name="Kwok R."/>
            <person name="Lander E."/>
            <person name="Langley C.H."/>
            <person name="Lapoint R."/>
            <person name="Lazzaro B.P."/>
            <person name="Lee S.J."/>
            <person name="Levesque L."/>
            <person name="Li R."/>
            <person name="Lin C.F."/>
            <person name="Lin M.F."/>
            <person name="Lindblad-Toh K."/>
            <person name="Llopart A."/>
            <person name="Long M."/>
            <person name="Low L."/>
            <person name="Lozovsky E."/>
            <person name="Lu J."/>
            <person name="Luo M."/>
            <person name="Machado C.A."/>
            <person name="Makalowski W."/>
            <person name="Marzo M."/>
            <person name="Matsuda M."/>
            <person name="Matzkin L."/>
            <person name="McAllister B."/>
            <person name="McBride C.S."/>
            <person name="McKernan B."/>
            <person name="McKernan K."/>
            <person name="Mendez-Lago M."/>
            <person name="Minx P."/>
            <person name="Mollenhauer M.U."/>
            <person name="Montooth K."/>
            <person name="Mount S.M."/>
            <person name="Mu X."/>
            <person name="Myers E."/>
            <person name="Negre B."/>
            <person name="Newfeld S."/>
            <person name="Nielsen R."/>
            <person name="Noor M.A."/>
            <person name="O'Grady P."/>
            <person name="Pachter L."/>
            <person name="Papaceit M."/>
            <person name="Parisi M.J."/>
            <person name="Parisi M."/>
            <person name="Parts L."/>
            <person name="Pedersen J.S."/>
            <person name="Pesole G."/>
            <person name="Phillippy A.M."/>
            <person name="Ponting C.P."/>
            <person name="Pop M."/>
            <person name="Porcelli D."/>
            <person name="Powell J.R."/>
            <person name="Prohaska S."/>
            <person name="Pruitt K."/>
            <person name="Puig M."/>
            <person name="Quesneville H."/>
            <person name="Ram K.R."/>
            <person name="Rand D."/>
            <person name="Rasmussen M.D."/>
            <person name="Reed L.K."/>
            <person name="Reenan R."/>
            <person name="Reily A."/>
            <person name="Remington K.A."/>
            <person name="Rieger T.T."/>
            <person name="Ritchie M.G."/>
            <person name="Robin C."/>
            <person name="Rogers Y.H."/>
            <person name="Rohde C."/>
            <person name="Rozas J."/>
            <person name="Rubenfield M.J."/>
            <person name="Ruiz A."/>
            <person name="Russo S."/>
            <person name="Salzberg S.L."/>
            <person name="Sanchez-Gracia A."/>
            <person name="Saranga D.J."/>
            <person name="Sato H."/>
            <person name="Schaeffer S.W."/>
            <person name="Schatz M.C."/>
            <person name="Schlenke T."/>
            <person name="Schwartz R."/>
            <person name="Segarra C."/>
            <person name="Singh R.S."/>
            <person name="Sirot L."/>
            <person name="Sirota M."/>
            <person name="Sisneros N.B."/>
            <person name="Smith C.D."/>
            <person name="Smith T.F."/>
            <person name="Spieth J."/>
            <person name="Stage D.E."/>
            <person name="Stark A."/>
            <person name="Stephan W."/>
            <person name="Strausberg R.L."/>
            <person name="Strempel S."/>
            <person name="Sturgill D."/>
            <person name="Sutton G."/>
            <person name="Sutton G.G."/>
            <person name="Tao W."/>
            <person name="Teichmann S."/>
            <person name="Tobari Y.N."/>
            <person name="Tomimura Y."/>
            <person name="Tsolas J.M."/>
            <person name="Valente V.L."/>
            <person name="Venter E."/>
            <person name="Venter J.C."/>
            <person name="Vicario S."/>
            <person name="Vieira F.G."/>
            <person name="Vilella A.J."/>
            <person name="Villasante A."/>
            <person name="Walenz B."/>
            <person name="Wang J."/>
            <person name="Wasserman M."/>
            <person name="Watts T."/>
            <person name="Wilson D."/>
            <person name="Wilson R.K."/>
            <person name="Wing R.A."/>
            <person name="Wolfner M.F."/>
            <person name="Wong A."/>
            <person name="Wong G.K."/>
            <person name="Wu C.I."/>
            <person name="Wu G."/>
            <person name="Yamamoto D."/>
            <person name="Yang H.P."/>
            <person name="Yang S.P."/>
            <person name="Yorke J.A."/>
            <person name="Yoshida K."/>
            <person name="Zdobnov E."/>
            <person name="Zhang P."/>
            <person name="Zhang Y."/>
            <person name="Zimin A.V."/>
            <person name="Baldwin J."/>
            <person name="Abdouelleil A."/>
            <person name="Abdulkadir J."/>
            <person name="Abebe A."/>
            <person name="Abera B."/>
            <person name="Abreu J."/>
            <person name="Acer S.C."/>
            <person name="Aftuck L."/>
            <person name="Alexander A."/>
            <person name="An P."/>
            <person name="Anderson E."/>
            <person name="Anderson S."/>
            <person name="Arachi H."/>
            <person name="Azer M."/>
            <person name="Bachantsang P."/>
            <person name="Barry A."/>
            <person name="Bayul T."/>
            <person name="Berlin A."/>
            <person name="Bessette D."/>
            <person name="Bloom T."/>
            <person name="Blye J."/>
            <person name="Boguslavskiy L."/>
            <person name="Bonnet C."/>
            <person name="Boukhgalter B."/>
            <person name="Bourzgui I."/>
            <person name="Brown A."/>
            <person name="Cahill P."/>
            <person name="Channer S."/>
            <person name="Cheshatsang Y."/>
            <person name="Chuda L."/>
            <person name="Citroen M."/>
            <person name="Collymore A."/>
            <person name="Cooke P."/>
            <person name="Costello M."/>
            <person name="D'Aco K."/>
            <person name="Daza R."/>
            <person name="De Haan G."/>
            <person name="DeGray S."/>
            <person name="DeMaso C."/>
            <person name="Dhargay N."/>
            <person name="Dooley K."/>
            <person name="Dooley E."/>
            <person name="Doricent M."/>
            <person name="Dorje P."/>
            <person name="Dorjee K."/>
            <person name="Dupes A."/>
            <person name="Elong R."/>
            <person name="Falk J."/>
            <person name="Farina A."/>
            <person name="Faro S."/>
            <person name="Ferguson D."/>
            <person name="Fisher S."/>
            <person name="Foley C.D."/>
            <person name="Franke A."/>
            <person name="Friedrich D."/>
            <person name="Gadbois L."/>
            <person name="Gearin G."/>
            <person name="Gearin C.R."/>
            <person name="Giannoukos G."/>
            <person name="Goode T."/>
            <person name="Graham J."/>
            <person name="Grandbois E."/>
            <person name="Grewal S."/>
            <person name="Gyaltsen K."/>
            <person name="Hafez N."/>
            <person name="Hagos B."/>
            <person name="Hall J."/>
            <person name="Henson C."/>
            <person name="Hollinger A."/>
            <person name="Honan T."/>
            <person name="Huard M.D."/>
            <person name="Hughes L."/>
            <person name="Hurhula B."/>
            <person name="Husby M.E."/>
            <person name="Kamat A."/>
            <person name="Kanga B."/>
            <person name="Kashin S."/>
            <person name="Khazanovich D."/>
            <person name="Kisner P."/>
            <person name="Lance K."/>
            <person name="Lara M."/>
            <person name="Lee W."/>
            <person name="Lennon N."/>
            <person name="Letendre F."/>
            <person name="LeVine R."/>
            <person name="Lipovsky A."/>
            <person name="Liu X."/>
            <person name="Liu J."/>
            <person name="Liu S."/>
            <person name="Lokyitsang T."/>
            <person name="Lokyitsang Y."/>
            <person name="Lubonja R."/>
            <person name="Lui A."/>
            <person name="MacDonald P."/>
            <person name="Magnisalis V."/>
            <person name="Maru K."/>
            <person name="Matthews C."/>
            <person name="McCusker W."/>
            <person name="McDonough S."/>
            <person name="Mehta T."/>
            <person name="Meldrim J."/>
            <person name="Meneus L."/>
            <person name="Mihai O."/>
            <person name="Mihalev A."/>
            <person name="Mihova T."/>
            <person name="Mittelman R."/>
            <person name="Mlenga V."/>
            <person name="Montmayeur A."/>
            <person name="Mulrain L."/>
            <person name="Navidi A."/>
            <person name="Naylor J."/>
            <person name="Negash T."/>
            <person name="Nguyen T."/>
            <person name="Nguyen N."/>
            <person name="Nicol R."/>
            <person name="Norbu C."/>
            <person name="Norbu N."/>
            <person name="Novod N."/>
            <person name="O'Neill B."/>
            <person name="Osman S."/>
            <person name="Markiewicz E."/>
            <person name="Oyono O.L."/>
            <person name="Patti C."/>
            <person name="Phunkhang P."/>
            <person name="Pierre F."/>
            <person name="Priest M."/>
            <person name="Raghuraman S."/>
            <person name="Rege F."/>
            <person name="Reyes R."/>
            <person name="Rise C."/>
            <person name="Rogov P."/>
            <person name="Ross K."/>
            <person name="Ryan E."/>
            <person name="Settipalli S."/>
            <person name="Shea T."/>
            <person name="Sherpa N."/>
            <person name="Shi L."/>
            <person name="Shih D."/>
            <person name="Sparrow T."/>
            <person name="Spaulding J."/>
            <person name="Stalker J."/>
            <person name="Stange-Thomann N."/>
            <person name="Stavropoulos S."/>
            <person name="Stone C."/>
            <person name="Strader C."/>
            <person name="Tesfaye S."/>
            <person name="Thomson T."/>
            <person name="Thoulutsang Y."/>
            <person name="Thoulutsang D."/>
            <person name="Topham K."/>
            <person name="Topping I."/>
            <person name="Tsamla T."/>
            <person name="Vassiliev H."/>
            <person name="Vo A."/>
            <person name="Wangchuk T."/>
            <person name="Wangdi T."/>
            <person name="Weiand M."/>
            <person name="Wilkinson J."/>
            <person name="Wilson A."/>
            <person name="Yadav S."/>
            <person name="Young G."/>
            <person name="Yu Q."/>
            <person name="Zembek L."/>
            <person name="Zhong D."/>
            <person name="Zimmer A."/>
            <person name="Zwirko Z."/>
            <person name="Jaffe D.B."/>
            <person name="Alvarez P."/>
            <person name="Brockman W."/>
            <person name="Butler J."/>
            <person name="Chin C."/>
            <person name="Gnerre S."/>
            <person name="Grabherr M."/>
            <person name="Kleber M."/>
            <person name="Mauceli E."/>
            <person name="MacCallum I."/>
        </authorList>
    </citation>
    <scope>NUCLEOTIDE SEQUENCE [LARGE SCALE GENOMIC DNA]</scope>
    <source>
        <strain evidence="15">Tucson 14024-0371.13</strain>
    </source>
</reference>
<dbReference type="Pfam" id="PF13306">
    <property type="entry name" value="LRR_5"/>
    <property type="match status" value="1"/>
</dbReference>
<dbReference type="KEGG" id="dan:6505894"/>
<evidence type="ECO:0000256" key="9">
    <source>
        <dbReference type="ARBA" id="ARBA00023170"/>
    </source>
</evidence>
<evidence type="ECO:0000256" key="6">
    <source>
        <dbReference type="ARBA" id="ARBA00022737"/>
    </source>
</evidence>
<dbReference type="PROSITE" id="PS51450">
    <property type="entry name" value="LRR"/>
    <property type="match status" value="2"/>
</dbReference>
<feature type="signal peptide" evidence="12">
    <location>
        <begin position="1"/>
        <end position="25"/>
    </location>
</feature>
<evidence type="ECO:0000256" key="8">
    <source>
        <dbReference type="ARBA" id="ARBA00023136"/>
    </source>
</evidence>
<dbReference type="FunFam" id="3.40.50.10140:FF:000020">
    <property type="entry name" value="Blast:Protein toll"/>
    <property type="match status" value="1"/>
</dbReference>
<dbReference type="InterPro" id="IPR032675">
    <property type="entry name" value="LRR_dom_sf"/>
</dbReference>
<dbReference type="OrthoDB" id="1421090at2759"/>
<proteinExistence type="inferred from homology"/>
<gene>
    <name evidence="14" type="primary">Dana\GF23251</name>
    <name evidence="14" type="synonym">dana_GLEANR_791</name>
    <name evidence="14" type="ORF">GF23251</name>
</gene>
<dbReference type="InterPro" id="IPR000157">
    <property type="entry name" value="TIR_dom"/>
</dbReference>
<organism evidence="14 15">
    <name type="scientific">Drosophila ananassae</name>
    <name type="common">Fruit fly</name>
    <dbReference type="NCBI Taxonomy" id="7217"/>
    <lineage>
        <taxon>Eukaryota</taxon>
        <taxon>Metazoa</taxon>
        <taxon>Ecdysozoa</taxon>
        <taxon>Arthropoda</taxon>
        <taxon>Hexapoda</taxon>
        <taxon>Insecta</taxon>
        <taxon>Pterygota</taxon>
        <taxon>Neoptera</taxon>
        <taxon>Endopterygota</taxon>
        <taxon>Diptera</taxon>
        <taxon>Brachycera</taxon>
        <taxon>Muscomorpha</taxon>
        <taxon>Ephydroidea</taxon>
        <taxon>Drosophilidae</taxon>
        <taxon>Drosophila</taxon>
        <taxon>Sophophora</taxon>
    </lineage>
</organism>
<dbReference type="InParanoid" id="B3MVB3"/>
<evidence type="ECO:0000256" key="4">
    <source>
        <dbReference type="ARBA" id="ARBA00022692"/>
    </source>
</evidence>
<feature type="domain" description="TIR" evidence="13">
    <location>
        <begin position="645"/>
        <end position="780"/>
    </location>
</feature>
<dbReference type="Proteomes" id="UP000007801">
    <property type="component" value="Unassembled WGS sequence"/>
</dbReference>
<dbReference type="GO" id="GO:0002807">
    <property type="term" value="P:positive regulation of antimicrobial peptide biosynthetic process"/>
    <property type="evidence" value="ECO:0007669"/>
    <property type="project" value="EnsemblMetazoa"/>
</dbReference>
<dbReference type="GO" id="GO:0005886">
    <property type="term" value="C:plasma membrane"/>
    <property type="evidence" value="ECO:0007669"/>
    <property type="project" value="TreeGrafter"/>
</dbReference>
<evidence type="ECO:0000256" key="12">
    <source>
        <dbReference type="SAM" id="SignalP"/>
    </source>
</evidence>
<dbReference type="GO" id="GO:0005121">
    <property type="term" value="F:Toll binding"/>
    <property type="evidence" value="ECO:0007669"/>
    <property type="project" value="EnsemblMetazoa"/>
</dbReference>
<dbReference type="Pfam" id="PF13676">
    <property type="entry name" value="TIR_2"/>
    <property type="match status" value="1"/>
</dbReference>
<dbReference type="SUPFAM" id="SSF52200">
    <property type="entry name" value="Toll/Interleukin receptor TIR domain"/>
    <property type="match status" value="1"/>
</dbReference>
<keyword evidence="6" id="KW-0677">Repeat</keyword>
<evidence type="ECO:0000256" key="7">
    <source>
        <dbReference type="ARBA" id="ARBA00022989"/>
    </source>
</evidence>